<keyword evidence="2" id="KW-1185">Reference proteome</keyword>
<comment type="caution">
    <text evidence="1">The sequence shown here is derived from an EMBL/GenBank/DDBJ whole genome shotgun (WGS) entry which is preliminary data.</text>
</comment>
<accession>A0ABS1BUF3</accession>
<protein>
    <submittedName>
        <fullName evidence="1">Uncharacterized protein</fullName>
    </submittedName>
</protein>
<evidence type="ECO:0000313" key="1">
    <source>
        <dbReference type="EMBL" id="MBK0396911.1"/>
    </source>
</evidence>
<reference evidence="1 2" key="1">
    <citation type="journal article" date="2021" name="Pathogens">
        <title>Isolation and Characterization of Kingella bonacorsii sp. nov., A Novel Kingella Species Detected in a Stable Periodontitis Subject.</title>
        <authorList>
            <person name="Antezack A."/>
            <person name="Boxberger M."/>
            <person name="Rolland C."/>
            <person name="Monnet-Corti V."/>
            <person name="La Scola B."/>
        </authorList>
    </citation>
    <scope>NUCLEOTIDE SEQUENCE [LARGE SCALE GENOMIC DNA]</scope>
    <source>
        <strain evidence="1 2">Marseille-Q4569</strain>
    </source>
</reference>
<dbReference type="RefSeq" id="WP_200522951.1">
    <property type="nucleotide sequence ID" value="NZ_JAEHNZ010000003.1"/>
</dbReference>
<organism evidence="1 2">
    <name type="scientific">Kingella bonacorsii</name>
    <dbReference type="NCBI Taxonomy" id="2796361"/>
    <lineage>
        <taxon>Bacteria</taxon>
        <taxon>Pseudomonadati</taxon>
        <taxon>Pseudomonadota</taxon>
        <taxon>Betaproteobacteria</taxon>
        <taxon>Neisseriales</taxon>
        <taxon>Neisseriaceae</taxon>
        <taxon>Kingella</taxon>
    </lineage>
</organism>
<sequence length="56" mass="6218">MPTLFQAEIFAKPATDGAAAHRHLGKPAMLCFISHLAASRRRSILGFRLPYFQAAY</sequence>
<proteinExistence type="predicted"/>
<dbReference type="Proteomes" id="UP000614058">
    <property type="component" value="Unassembled WGS sequence"/>
</dbReference>
<name>A0ABS1BUF3_9NEIS</name>
<dbReference type="EMBL" id="JAEHNZ010000003">
    <property type="protein sequence ID" value="MBK0396911.1"/>
    <property type="molecule type" value="Genomic_DNA"/>
</dbReference>
<evidence type="ECO:0000313" key="2">
    <source>
        <dbReference type="Proteomes" id="UP000614058"/>
    </source>
</evidence>
<gene>
    <name evidence="1" type="ORF">JDW22_10090</name>
</gene>